<proteinExistence type="predicted"/>
<gene>
    <name evidence="1" type="ORF">CDQ91_12835</name>
</gene>
<organism evidence="1 2">
    <name type="scientific">Sphingopyxis witflariensis</name>
    <dbReference type="NCBI Taxonomy" id="173675"/>
    <lineage>
        <taxon>Bacteria</taxon>
        <taxon>Pseudomonadati</taxon>
        <taxon>Pseudomonadota</taxon>
        <taxon>Alphaproteobacteria</taxon>
        <taxon>Sphingomonadales</taxon>
        <taxon>Sphingomonadaceae</taxon>
        <taxon>Sphingopyxis</taxon>
    </lineage>
</organism>
<comment type="caution">
    <text evidence="1">The sequence shown here is derived from an EMBL/GenBank/DDBJ whole genome shotgun (WGS) entry which is preliminary data.</text>
</comment>
<protein>
    <submittedName>
        <fullName evidence="1">Uncharacterized protein</fullName>
    </submittedName>
</protein>
<accession>A0A246JTW7</accession>
<dbReference type="EMBL" id="NISJ01000006">
    <property type="protein sequence ID" value="OWQ96377.1"/>
    <property type="molecule type" value="Genomic_DNA"/>
</dbReference>
<evidence type="ECO:0000313" key="1">
    <source>
        <dbReference type="EMBL" id="OWQ96377.1"/>
    </source>
</evidence>
<reference evidence="1 2" key="1">
    <citation type="journal article" date="2002" name="Int. J. Syst. Evol. Microbiol.">
        <title>Sphingopyxis witflariensis sp. nov., isolated from activated sludge.</title>
        <authorList>
            <person name="Kampfer P."/>
            <person name="Witzenberger R."/>
            <person name="Denner E.B."/>
            <person name="Busse H.J."/>
            <person name="Neef A."/>
        </authorList>
    </citation>
    <scope>NUCLEOTIDE SEQUENCE [LARGE SCALE GENOMIC DNA]</scope>
    <source>
        <strain evidence="1 2">DSM 14551</strain>
    </source>
</reference>
<evidence type="ECO:0000313" key="2">
    <source>
        <dbReference type="Proteomes" id="UP000197097"/>
    </source>
</evidence>
<name>A0A246JTW7_9SPHN</name>
<dbReference type="OrthoDB" id="7473960at2"/>
<dbReference type="AlphaFoldDB" id="A0A246JTW7"/>
<dbReference type="Proteomes" id="UP000197097">
    <property type="component" value="Unassembled WGS sequence"/>
</dbReference>
<sequence length="78" mass="8920">MSALENLKTELATLRDEAKVQAHLGSMEAQQEWQEAETKWNHFVAEARLHDSGQNIKSAIEVLAEELRASYERLKRAL</sequence>
<keyword evidence="2" id="KW-1185">Reference proteome</keyword>